<dbReference type="PANTHER" id="PTHR43730">
    <property type="entry name" value="BETA-MANNOSIDASE"/>
    <property type="match status" value="1"/>
</dbReference>
<accession>A0ABN1K149</accession>
<feature type="domain" description="Beta-mannosidase Ig-fold" evidence="8">
    <location>
        <begin position="769"/>
        <end position="808"/>
    </location>
</feature>
<dbReference type="InterPro" id="IPR050887">
    <property type="entry name" value="Beta-mannosidase_GH2"/>
</dbReference>
<comment type="similarity">
    <text evidence="2">Belongs to the glycosyl hydrolase 2 family.</text>
</comment>
<protein>
    <recommendedName>
        <fullName evidence="3">beta-mannosidase</fullName>
        <ecNumber evidence="3">3.2.1.25</ecNumber>
    </recommendedName>
</protein>
<keyword evidence="11" id="KW-1185">Reference proteome</keyword>
<evidence type="ECO:0000256" key="2">
    <source>
        <dbReference type="ARBA" id="ARBA00007401"/>
    </source>
</evidence>
<dbReference type="InterPro" id="IPR006102">
    <property type="entry name" value="Ig-like_GH2"/>
</dbReference>
<dbReference type="Gene3D" id="2.60.120.260">
    <property type="entry name" value="Galactose-binding domain-like"/>
    <property type="match status" value="1"/>
</dbReference>
<evidence type="ECO:0000259" key="7">
    <source>
        <dbReference type="Pfam" id="PF00703"/>
    </source>
</evidence>
<dbReference type="EC" id="3.2.1.25" evidence="3"/>
<sequence>MPAATTARPLHESWLFRMAAPELSMLENLAAEADWRPATVPGTVYQDLIAQGAIPDPYFGTQEVEVQWVAEKDWCYRCDFEVDAAALAVQVDLVLDGLDTFATVYLNGQRVLVSDNMFVPARIEVRGLLKPGTNRLGLYFESAQRRGREREAALGRRNLWNGESSRLHVRKAQYHYGWDWGPVLLTAGPWQPVKLEAYETRLQEVDSTVHLATDLGHARVDLRCELAGTQDAALALHHRLLDPQGKLVAEASVPAGTEASLHVDAPELWWPNGQGAQPLYTLVTTLQAGEQVLDRHNRRIGLRTLRLVQEPVAGEKGSSFCFEVNGRQVFMGGANWIPDDNLLNRITPERYRLRVRQAAEANMNMLRVWGGGIYEDDAFYAACDELGLLVWQDFLFACGIYPANPEFLRSVEAEAAAAVKRLRHHACLALWCGNNEDYAIAESMGLYGKGKDMVRFEARAIYEQLLPELCARLDPQRPYWPGSPYSPSANDTLTSDNPTVGDRHSWEIWHGAMLPYQRYHTVQARFVSEFGMQSHPSLDLLQQAIPEAEQFPLSRTMAAHNKAGLPLQDGHRRLAVYVADTLNAGPTLADAVYATQFVQAEAMRYAFQDFRHRWLGAGRRAVGGALVWQLNDCWPVTSWAIIDSLGTLKPAWHAIRRALAPLAIAVRQVDGEARCWISSALAATRCEVRLQCHALAGVSSEVQTAELMAPSNGSTDLNFPLDLAAPAVVEASLWVDGECIARDCAWPEPFRFHPLGDCGLQVARHAGGLTLRTERPAKGIWLAAPGVNFSDNFIDLMPGDVRSIAVTGPDLPIQVTALDQTPFEA</sequence>
<dbReference type="Pfam" id="PF00703">
    <property type="entry name" value="Glyco_hydro_2"/>
    <property type="match status" value="1"/>
</dbReference>
<evidence type="ECO:0000259" key="8">
    <source>
        <dbReference type="Pfam" id="PF17753"/>
    </source>
</evidence>
<evidence type="ECO:0000256" key="5">
    <source>
        <dbReference type="ARBA" id="ARBA00023180"/>
    </source>
</evidence>
<comment type="caution">
    <text evidence="10">The sequence shown here is derived from an EMBL/GenBank/DDBJ whole genome shotgun (WGS) entry which is preliminary data.</text>
</comment>
<dbReference type="Gene3D" id="3.20.20.80">
    <property type="entry name" value="Glycosidases"/>
    <property type="match status" value="1"/>
</dbReference>
<reference evidence="10 11" key="1">
    <citation type="journal article" date="2019" name="Int. J. Syst. Evol. Microbiol.">
        <title>The Global Catalogue of Microorganisms (GCM) 10K type strain sequencing project: providing services to taxonomists for standard genome sequencing and annotation.</title>
        <authorList>
            <consortium name="The Broad Institute Genomics Platform"/>
            <consortium name="The Broad Institute Genome Sequencing Center for Infectious Disease"/>
            <person name="Wu L."/>
            <person name="Ma J."/>
        </authorList>
    </citation>
    <scope>NUCLEOTIDE SEQUENCE [LARGE SCALE GENOMIC DNA]</scope>
    <source>
        <strain evidence="10 11">JCM 15503</strain>
    </source>
</reference>
<dbReference type="Pfam" id="PF17753">
    <property type="entry name" value="Ig_mannosidase"/>
    <property type="match status" value="1"/>
</dbReference>
<dbReference type="InterPro" id="IPR008979">
    <property type="entry name" value="Galactose-bd-like_sf"/>
</dbReference>
<dbReference type="InterPro" id="IPR017853">
    <property type="entry name" value="GH"/>
</dbReference>
<dbReference type="EMBL" id="BAAAEW010000014">
    <property type="protein sequence ID" value="GAA0751860.1"/>
    <property type="molecule type" value="Genomic_DNA"/>
</dbReference>
<evidence type="ECO:0000313" key="10">
    <source>
        <dbReference type="EMBL" id="GAA0751860.1"/>
    </source>
</evidence>
<evidence type="ECO:0000259" key="9">
    <source>
        <dbReference type="Pfam" id="PF22666"/>
    </source>
</evidence>
<gene>
    <name evidence="10" type="ORF">GCM10009107_25060</name>
</gene>
<dbReference type="SUPFAM" id="SSF49785">
    <property type="entry name" value="Galactose-binding domain-like"/>
    <property type="match status" value="1"/>
</dbReference>
<dbReference type="InterPro" id="IPR036156">
    <property type="entry name" value="Beta-gal/glucu_dom_sf"/>
</dbReference>
<name>A0ABN1K149_9BURK</name>
<dbReference type="GO" id="GO:0016787">
    <property type="term" value="F:hydrolase activity"/>
    <property type="evidence" value="ECO:0007669"/>
    <property type="project" value="UniProtKB-KW"/>
</dbReference>
<dbReference type="PANTHER" id="PTHR43730:SF1">
    <property type="entry name" value="BETA-MANNOSIDASE"/>
    <property type="match status" value="1"/>
</dbReference>
<keyword evidence="5" id="KW-0325">Glycoprotein</keyword>
<dbReference type="InterPro" id="IPR013783">
    <property type="entry name" value="Ig-like_fold"/>
</dbReference>
<dbReference type="SUPFAM" id="SSF51445">
    <property type="entry name" value="(Trans)glycosidases"/>
    <property type="match status" value="1"/>
</dbReference>
<dbReference type="Proteomes" id="UP001500279">
    <property type="component" value="Unassembled WGS sequence"/>
</dbReference>
<dbReference type="RefSeq" id="WP_141287442.1">
    <property type="nucleotide sequence ID" value="NZ_BAAAEW010000014.1"/>
</dbReference>
<proteinExistence type="inferred from homology"/>
<keyword evidence="6" id="KW-0326">Glycosidase</keyword>
<dbReference type="SUPFAM" id="SSF49303">
    <property type="entry name" value="beta-Galactosidase/glucuronidase domain"/>
    <property type="match status" value="2"/>
</dbReference>
<comment type="catalytic activity">
    <reaction evidence="1">
        <text>Hydrolysis of terminal, non-reducing beta-D-mannose residues in beta-D-mannosides.</text>
        <dbReference type="EC" id="3.2.1.25"/>
    </reaction>
</comment>
<evidence type="ECO:0000256" key="1">
    <source>
        <dbReference type="ARBA" id="ARBA00000829"/>
    </source>
</evidence>
<evidence type="ECO:0000256" key="4">
    <source>
        <dbReference type="ARBA" id="ARBA00022801"/>
    </source>
</evidence>
<dbReference type="InterPro" id="IPR041625">
    <property type="entry name" value="Beta-mannosidase_Ig"/>
</dbReference>
<evidence type="ECO:0000313" key="11">
    <source>
        <dbReference type="Proteomes" id="UP001500279"/>
    </source>
</evidence>
<evidence type="ECO:0000256" key="6">
    <source>
        <dbReference type="ARBA" id="ARBA00023295"/>
    </source>
</evidence>
<dbReference type="Gene3D" id="2.60.40.10">
    <property type="entry name" value="Immunoglobulins"/>
    <property type="match status" value="2"/>
</dbReference>
<organism evidence="10 11">
    <name type="scientific">Ideonella azotifigens</name>
    <dbReference type="NCBI Taxonomy" id="513160"/>
    <lineage>
        <taxon>Bacteria</taxon>
        <taxon>Pseudomonadati</taxon>
        <taxon>Pseudomonadota</taxon>
        <taxon>Betaproteobacteria</taxon>
        <taxon>Burkholderiales</taxon>
        <taxon>Sphaerotilaceae</taxon>
        <taxon>Ideonella</taxon>
    </lineage>
</organism>
<keyword evidence="4 10" id="KW-0378">Hydrolase</keyword>
<dbReference type="InterPro" id="IPR054593">
    <property type="entry name" value="Beta-mannosidase-like_N2"/>
</dbReference>
<feature type="domain" description="Glycoside hydrolase family 2 immunoglobulin-like beta-sandwich" evidence="7">
    <location>
        <begin position="201"/>
        <end position="303"/>
    </location>
</feature>
<dbReference type="Pfam" id="PF22666">
    <property type="entry name" value="Glyco_hydro_2_N2"/>
    <property type="match status" value="1"/>
</dbReference>
<feature type="domain" description="Beta-mannosidase-like galactose-binding" evidence="9">
    <location>
        <begin position="32"/>
        <end position="191"/>
    </location>
</feature>
<evidence type="ECO:0000256" key="3">
    <source>
        <dbReference type="ARBA" id="ARBA00012754"/>
    </source>
</evidence>